<name>A0A1M6KB23_9FIRM</name>
<dbReference type="GO" id="GO:0055085">
    <property type="term" value="P:transmembrane transport"/>
    <property type="evidence" value="ECO:0007669"/>
    <property type="project" value="InterPro"/>
</dbReference>
<evidence type="ECO:0000256" key="2">
    <source>
        <dbReference type="SAM" id="SignalP"/>
    </source>
</evidence>
<keyword evidence="4" id="KW-1185">Reference proteome</keyword>
<dbReference type="Proteomes" id="UP000184301">
    <property type="component" value="Unassembled WGS sequence"/>
</dbReference>
<dbReference type="NCBIfam" id="NF037995">
    <property type="entry name" value="TRAP_S1"/>
    <property type="match status" value="1"/>
</dbReference>
<sequence length="350" mass="38961">MKKNKKIVAATLMVCMVLSLVACAGKTEKQSKNSSDNGAANETYNWDFFLSLPQTYVRNEGLLEFVDNIKDQTENHVNISVYSAGELPYTGTEAIDICSTGTVQMSDANTANIAGTSKTGAICTYPFLCSDWESFHTMMDTITPYFTKEMEEQGIHVLFFMPDSLQYMFGKGSPLTSWSEMKGRSMRGQNSYMQQFASLVDANSVAITSNEIATAISKGVIDSFVTSSMTTESSAYYEFIDWANKTPFSANGSFIMVNQSAWDSIPEEYQKIIEDEGSKLTEKYWNTFIPEEDKKALDIIEENNTKVTDIDENLSAEGRKIVEGYYTKWADEAGGQAPETLKAVYEALGY</sequence>
<feature type="signal peptide" evidence="2">
    <location>
        <begin position="1"/>
        <end position="24"/>
    </location>
</feature>
<dbReference type="EMBL" id="FQZY01000011">
    <property type="protein sequence ID" value="SHJ56097.1"/>
    <property type="molecule type" value="Genomic_DNA"/>
</dbReference>
<dbReference type="CDD" id="cd13603">
    <property type="entry name" value="PBP2_TRAP_Siap_TeaA_like"/>
    <property type="match status" value="1"/>
</dbReference>
<dbReference type="PANTHER" id="PTHR33376:SF4">
    <property type="entry name" value="SIALIC ACID-BINDING PERIPLASMIC PROTEIN SIAP"/>
    <property type="match status" value="1"/>
</dbReference>
<evidence type="ECO:0000256" key="1">
    <source>
        <dbReference type="ARBA" id="ARBA00022729"/>
    </source>
</evidence>
<keyword evidence="1 2" id="KW-0732">Signal</keyword>
<protein>
    <submittedName>
        <fullName evidence="3">TRAP-type C4-dicarboxylate transport system, substrate-binding protein</fullName>
    </submittedName>
</protein>
<dbReference type="InterPro" id="IPR018389">
    <property type="entry name" value="DctP_fam"/>
</dbReference>
<evidence type="ECO:0000313" key="3">
    <source>
        <dbReference type="EMBL" id="SHJ56097.1"/>
    </source>
</evidence>
<dbReference type="AlphaFoldDB" id="A0A1M6KB23"/>
<dbReference type="STRING" id="1121950.SAMN02745243_00872"/>
<proteinExistence type="predicted"/>
<evidence type="ECO:0000313" key="4">
    <source>
        <dbReference type="Proteomes" id="UP000184301"/>
    </source>
</evidence>
<dbReference type="OrthoDB" id="9815946at2"/>
<dbReference type="Pfam" id="PF03480">
    <property type="entry name" value="DctP"/>
    <property type="match status" value="1"/>
</dbReference>
<reference evidence="3 4" key="1">
    <citation type="submission" date="2016-11" db="EMBL/GenBank/DDBJ databases">
        <authorList>
            <person name="Jaros S."/>
            <person name="Januszkiewicz K."/>
            <person name="Wedrychowicz H."/>
        </authorList>
    </citation>
    <scope>NUCLEOTIDE SEQUENCE [LARGE SCALE GENOMIC DNA]</scope>
    <source>
        <strain evidence="3 4">DSM 15480</strain>
    </source>
</reference>
<dbReference type="PROSITE" id="PS51257">
    <property type="entry name" value="PROKAR_LIPOPROTEIN"/>
    <property type="match status" value="1"/>
</dbReference>
<dbReference type="Gene3D" id="3.40.190.170">
    <property type="entry name" value="Bacterial extracellular solute-binding protein, family 7"/>
    <property type="match status" value="1"/>
</dbReference>
<organism evidence="3 4">
    <name type="scientific">Hespellia stercorisuis DSM 15480</name>
    <dbReference type="NCBI Taxonomy" id="1121950"/>
    <lineage>
        <taxon>Bacteria</taxon>
        <taxon>Bacillati</taxon>
        <taxon>Bacillota</taxon>
        <taxon>Clostridia</taxon>
        <taxon>Lachnospirales</taxon>
        <taxon>Lachnospiraceae</taxon>
        <taxon>Hespellia</taxon>
    </lineage>
</organism>
<dbReference type="InterPro" id="IPR038404">
    <property type="entry name" value="TRAP_DctP_sf"/>
</dbReference>
<dbReference type="PANTHER" id="PTHR33376">
    <property type="match status" value="1"/>
</dbReference>
<gene>
    <name evidence="3" type="ORF">SAMN02745243_00872</name>
</gene>
<dbReference type="RefSeq" id="WP_073105781.1">
    <property type="nucleotide sequence ID" value="NZ_FQZY01000011.1"/>
</dbReference>
<feature type="chain" id="PRO_5038501144" evidence="2">
    <location>
        <begin position="25"/>
        <end position="350"/>
    </location>
</feature>
<accession>A0A1M6KB23</accession>